<sequence>MGTFKTQKMARNRAMSSSAMFQLLKVRANRVLIAVAIVVAALKITNTPYRPFSDGAQFIHFLYGCTSFAAAAAVGQALARHAIAPQRSGGRLAHCRALISTGVFGVVTARWVLDGVRSERSRRAAAHYPRTERLPCHYCERGGEEATRRASMRCGFPTRTFVSQFDGRRPSLEIVRA</sequence>
<name>A0A1N7SRW9_9BURK</name>
<keyword evidence="3" id="KW-1185">Reference proteome</keyword>
<evidence type="ECO:0000256" key="1">
    <source>
        <dbReference type="SAM" id="Phobius"/>
    </source>
</evidence>
<evidence type="ECO:0000313" key="3">
    <source>
        <dbReference type="Proteomes" id="UP000195569"/>
    </source>
</evidence>
<organism evidence="2 3">
    <name type="scientific">Paraburkholderia piptadeniae</name>
    <dbReference type="NCBI Taxonomy" id="1701573"/>
    <lineage>
        <taxon>Bacteria</taxon>
        <taxon>Pseudomonadati</taxon>
        <taxon>Pseudomonadota</taxon>
        <taxon>Betaproteobacteria</taxon>
        <taxon>Burkholderiales</taxon>
        <taxon>Burkholderiaceae</taxon>
        <taxon>Paraburkholderia</taxon>
    </lineage>
</organism>
<dbReference type="EMBL" id="CYGY02000075">
    <property type="protein sequence ID" value="SIT50204.1"/>
    <property type="molecule type" value="Genomic_DNA"/>
</dbReference>
<gene>
    <name evidence="2" type="ORF">BN2476_750147</name>
</gene>
<feature type="transmembrane region" description="Helical" evidence="1">
    <location>
        <begin position="95"/>
        <end position="113"/>
    </location>
</feature>
<feature type="transmembrane region" description="Helical" evidence="1">
    <location>
        <begin position="59"/>
        <end position="83"/>
    </location>
</feature>
<reference evidence="2" key="1">
    <citation type="submission" date="2016-12" db="EMBL/GenBank/DDBJ databases">
        <authorList>
            <person name="Moulin L."/>
        </authorList>
    </citation>
    <scope>NUCLEOTIDE SEQUENCE [LARGE SCALE GENOMIC DNA]</scope>
    <source>
        <strain evidence="2">STM 7183</strain>
    </source>
</reference>
<keyword evidence="1" id="KW-1133">Transmembrane helix</keyword>
<comment type="caution">
    <text evidence="2">The sequence shown here is derived from an EMBL/GenBank/DDBJ whole genome shotgun (WGS) entry which is preliminary data.</text>
</comment>
<accession>A0A1N7SRW9</accession>
<proteinExistence type="predicted"/>
<keyword evidence="1" id="KW-0472">Membrane</keyword>
<dbReference type="AlphaFoldDB" id="A0A1N7SRW9"/>
<evidence type="ECO:0000313" key="2">
    <source>
        <dbReference type="EMBL" id="SIT50204.1"/>
    </source>
</evidence>
<dbReference type="Proteomes" id="UP000195569">
    <property type="component" value="Unassembled WGS sequence"/>
</dbReference>
<protein>
    <submittedName>
        <fullName evidence="2">Uncharacterized protein</fullName>
    </submittedName>
</protein>
<keyword evidence="1" id="KW-0812">Transmembrane</keyword>